<feature type="chain" id="PRO_5001663625" evidence="2">
    <location>
        <begin position="27"/>
        <end position="173"/>
    </location>
</feature>
<keyword evidence="6" id="KW-1185">Reference proteome</keyword>
<evidence type="ECO:0000256" key="1">
    <source>
        <dbReference type="SAM" id="MobiDB-lite"/>
    </source>
</evidence>
<accession>A0A069NCD3</accession>
<dbReference type="EMBL" id="BMEG01000002">
    <property type="protein sequence ID" value="GGD60590.1"/>
    <property type="molecule type" value="Genomic_DNA"/>
</dbReference>
<gene>
    <name evidence="4" type="ORF">BG57_28935</name>
    <name evidence="3" type="ORF">GCM10010985_13290</name>
</gene>
<dbReference type="eggNOG" id="ENOG5031T51">
    <property type="taxonomic scope" value="Bacteria"/>
</dbReference>
<dbReference type="OrthoDB" id="8943325at2"/>
<evidence type="ECO:0000313" key="6">
    <source>
        <dbReference type="Proteomes" id="UP000597138"/>
    </source>
</evidence>
<keyword evidence="2" id="KW-0732">Signal</keyword>
<reference evidence="3" key="4">
    <citation type="submission" date="2024-05" db="EMBL/GenBank/DDBJ databases">
        <authorList>
            <person name="Sun Q."/>
            <person name="Zhou Y."/>
        </authorList>
    </citation>
    <scope>NUCLEOTIDE SEQUENCE</scope>
    <source>
        <strain evidence="3">CGMCC 1.11013</strain>
    </source>
</reference>
<reference evidence="4 5" key="2">
    <citation type="submission" date="2014-03" db="EMBL/GenBank/DDBJ databases">
        <title>Draft Genome Sequences of Four Burkholderia Strains.</title>
        <authorList>
            <person name="Liu X.Y."/>
            <person name="Li C.X."/>
            <person name="Xu J.H."/>
        </authorList>
    </citation>
    <scope>NUCLEOTIDE SEQUENCE [LARGE SCALE GENOMIC DNA]</scope>
    <source>
        <strain evidence="4 5">R27</strain>
    </source>
</reference>
<proteinExistence type="predicted"/>
<feature type="signal peptide" evidence="2">
    <location>
        <begin position="1"/>
        <end position="26"/>
    </location>
</feature>
<name>A0A069NCD3_9BURK</name>
<dbReference type="Proteomes" id="UP000027439">
    <property type="component" value="Unassembled WGS sequence"/>
</dbReference>
<evidence type="ECO:0000313" key="5">
    <source>
        <dbReference type="Proteomes" id="UP000027439"/>
    </source>
</evidence>
<protein>
    <submittedName>
        <fullName evidence="4">Signal peptide protein</fullName>
    </submittedName>
</protein>
<dbReference type="Proteomes" id="UP000597138">
    <property type="component" value="Unassembled WGS sequence"/>
</dbReference>
<feature type="region of interest" description="Disordered" evidence="1">
    <location>
        <begin position="150"/>
        <end position="173"/>
    </location>
</feature>
<comment type="caution">
    <text evidence="4">The sequence shown here is derived from an EMBL/GenBank/DDBJ whole genome shotgun (WGS) entry which is preliminary data.</text>
</comment>
<reference evidence="3" key="1">
    <citation type="journal article" date="2014" name="Int. J. Syst. Evol. Microbiol.">
        <title>Complete genome of a new Firmicutes species belonging to the dominant human colonic microbiota ('Ruminococcus bicirculans') reveals two chromosomes and a selective capacity to utilize plant glucans.</title>
        <authorList>
            <consortium name="NISC Comparative Sequencing Program"/>
            <person name="Wegmann U."/>
            <person name="Louis P."/>
            <person name="Goesmann A."/>
            <person name="Henrissat B."/>
            <person name="Duncan S.H."/>
            <person name="Flint H.J."/>
        </authorList>
    </citation>
    <scope>NUCLEOTIDE SEQUENCE</scope>
    <source>
        <strain evidence="3">CGMCC 1.11013</strain>
    </source>
</reference>
<dbReference type="EMBL" id="JFHE01000066">
    <property type="protein sequence ID" value="KDR25762.1"/>
    <property type="molecule type" value="Genomic_DNA"/>
</dbReference>
<evidence type="ECO:0000313" key="3">
    <source>
        <dbReference type="EMBL" id="GGD60590.1"/>
    </source>
</evidence>
<sequence length="173" mass="18269">MNKLLIAAIVGTLATTSVFVSADAFAATTESGASKAKRPAPARRIIKRSPKAAAAAAAKTDPVPEGAVKWACKDGLAFYLKGDMKRDAIVTVNWAKKDYKLPRQDTTTGADRFHDSATGMDLVVIPTKAMLFSDKDSSRLADECMTSEMAAGAAAPTQSEALKQNPLLLKPAE</sequence>
<evidence type="ECO:0000313" key="4">
    <source>
        <dbReference type="EMBL" id="KDR25762.1"/>
    </source>
</evidence>
<dbReference type="RefSeq" id="WP_035970578.1">
    <property type="nucleotide sequence ID" value="NZ_BMEG01000002.1"/>
</dbReference>
<organism evidence="4 5">
    <name type="scientific">Caballeronia grimmiae</name>
    <dbReference type="NCBI Taxonomy" id="1071679"/>
    <lineage>
        <taxon>Bacteria</taxon>
        <taxon>Pseudomonadati</taxon>
        <taxon>Pseudomonadota</taxon>
        <taxon>Betaproteobacteria</taxon>
        <taxon>Burkholderiales</taxon>
        <taxon>Burkholderiaceae</taxon>
        <taxon>Caballeronia</taxon>
    </lineage>
</organism>
<dbReference type="AlphaFoldDB" id="A0A069NCD3"/>
<dbReference type="STRING" id="1071679.BG57_28935"/>
<evidence type="ECO:0000256" key="2">
    <source>
        <dbReference type="SAM" id="SignalP"/>
    </source>
</evidence>
<reference evidence="6" key="3">
    <citation type="journal article" date="2019" name="Int. J. Syst. Evol. Microbiol.">
        <title>The Global Catalogue of Microorganisms (GCM) 10K type strain sequencing project: providing services to taxonomists for standard genome sequencing and annotation.</title>
        <authorList>
            <consortium name="The Broad Institute Genomics Platform"/>
            <consortium name="The Broad Institute Genome Sequencing Center for Infectious Disease"/>
            <person name="Wu L."/>
            <person name="Ma J."/>
        </authorList>
    </citation>
    <scope>NUCLEOTIDE SEQUENCE [LARGE SCALE GENOMIC DNA]</scope>
    <source>
        <strain evidence="6">CGMCC 1.11013</strain>
    </source>
</reference>